<dbReference type="InterPro" id="IPR023576">
    <property type="entry name" value="UbiE/COQ5_MeTrFase_CS"/>
</dbReference>
<evidence type="ECO:0000256" key="2">
    <source>
        <dbReference type="ARBA" id="ARBA00022679"/>
    </source>
</evidence>
<keyword evidence="7" id="KW-1185">Reference proteome</keyword>
<dbReference type="PROSITE" id="PS51608">
    <property type="entry name" value="SAM_MT_UBIE"/>
    <property type="match status" value="1"/>
</dbReference>
<keyword evidence="5" id="KW-0830">Ubiquinone</keyword>
<evidence type="ECO:0000256" key="4">
    <source>
        <dbReference type="HAMAP-Rule" id="MF_01813"/>
    </source>
</evidence>
<dbReference type="PATRIC" id="fig|1671680.3.peg.1413"/>
<comment type="pathway">
    <text evidence="4">Quinol/quinone metabolism; menaquinone biosynthesis; menaquinol from 1,4-dihydroxy-2-naphthoate: step 2/2.</text>
</comment>
<organism evidence="5 7">
    <name type="scientific">Rathayibacter tanaceti</name>
    <dbReference type="NCBI Taxonomy" id="1671680"/>
    <lineage>
        <taxon>Bacteria</taxon>
        <taxon>Bacillati</taxon>
        <taxon>Actinomycetota</taxon>
        <taxon>Actinomycetes</taxon>
        <taxon>Micrococcales</taxon>
        <taxon>Microbacteriaceae</taxon>
        <taxon>Rathayibacter</taxon>
    </lineage>
</organism>
<name>A0A162J381_9MICO</name>
<evidence type="ECO:0000256" key="1">
    <source>
        <dbReference type="ARBA" id="ARBA00022603"/>
    </source>
</evidence>
<dbReference type="EMBL" id="LIIN01000035">
    <property type="protein sequence ID" value="KZX21537.1"/>
    <property type="molecule type" value="Genomic_DNA"/>
</dbReference>
<evidence type="ECO:0000313" key="7">
    <source>
        <dbReference type="Proteomes" id="UP000076717"/>
    </source>
</evidence>
<dbReference type="PANTHER" id="PTHR43591">
    <property type="entry name" value="METHYLTRANSFERASE"/>
    <property type="match status" value="1"/>
</dbReference>
<protein>
    <recommendedName>
        <fullName evidence="4">Demethylmenaquinone methyltransferase</fullName>
        <ecNumber evidence="4">2.1.1.163</ecNumber>
    </recommendedName>
</protein>
<dbReference type="UniPathway" id="UPA00079">
    <property type="reaction ID" value="UER00169"/>
</dbReference>
<proteinExistence type="inferred from homology"/>
<feature type="binding site" evidence="4">
    <location>
        <position position="184"/>
    </location>
    <ligand>
        <name>S-adenosyl-L-methionine</name>
        <dbReference type="ChEBI" id="CHEBI:59789"/>
    </ligand>
</feature>
<evidence type="ECO:0000313" key="6">
    <source>
        <dbReference type="EMBL" id="QHC54710.1"/>
    </source>
</evidence>
<dbReference type="EMBL" id="CP047186">
    <property type="protein sequence ID" value="QHC54710.1"/>
    <property type="molecule type" value="Genomic_DNA"/>
</dbReference>
<dbReference type="InterPro" id="IPR029063">
    <property type="entry name" value="SAM-dependent_MTases_sf"/>
</dbReference>
<dbReference type="NCBIfam" id="TIGR01934">
    <property type="entry name" value="MenG_MenH_UbiE"/>
    <property type="match status" value="1"/>
</dbReference>
<dbReference type="SUPFAM" id="SSF53335">
    <property type="entry name" value="S-adenosyl-L-methionine-dependent methyltransferases"/>
    <property type="match status" value="1"/>
</dbReference>
<gene>
    <name evidence="5" type="primary">ubiE</name>
    <name evidence="4" type="synonym">menG</name>
    <name evidence="5" type="ORF">ACH61_01335</name>
    <name evidence="6" type="ORF">GSU10_02955</name>
</gene>
<reference evidence="8" key="2">
    <citation type="submission" date="2019-12" db="EMBL/GenBank/DDBJ databases">
        <title>Complete and draft genome sequences of new strains and members of some known species of the genus Rathayibacter isolated from plants.</title>
        <authorList>
            <person name="Tarlachkov S.V."/>
            <person name="Starodumova I.P."/>
            <person name="Dorofeeva L.V."/>
            <person name="Prisyazhnaya N.V."/>
            <person name="Leyn S."/>
            <person name="Zlamal J."/>
            <person name="Elan M."/>
            <person name="Osterman A.L."/>
            <person name="Nadler S."/>
            <person name="Subbotin S.A."/>
            <person name="Evtushenko L.I."/>
        </authorList>
    </citation>
    <scope>NUCLEOTIDE SEQUENCE [LARGE SCALE GENOMIC DNA]</scope>
    <source>
        <strain evidence="8">VKM Ac-2761</strain>
    </source>
</reference>
<dbReference type="AlphaFoldDB" id="A0A162J381"/>
<dbReference type="GO" id="GO:0009234">
    <property type="term" value="P:menaquinone biosynthetic process"/>
    <property type="evidence" value="ECO:0007669"/>
    <property type="project" value="UniProtKB-UniRule"/>
</dbReference>
<dbReference type="Proteomes" id="UP000465031">
    <property type="component" value="Chromosome"/>
</dbReference>
<reference evidence="5 7" key="1">
    <citation type="submission" date="2015-08" db="EMBL/GenBank/DDBJ databases">
        <title>Draft Genome Sequence of Rathayibacter sp. Strain VKM Ac-2596 Isolated from Leaf Gall Induced by Plant-Parasitic Nematodes.</title>
        <authorList>
            <person name="Vasilenko O.V."/>
            <person name="Starodumova I.P."/>
            <person name="Tarlachkov S.V."/>
            <person name="Dorofeeva L.V."/>
            <person name="Evtushenko L.I."/>
        </authorList>
    </citation>
    <scope>NUCLEOTIDE SEQUENCE [LARGE SCALE GENOMIC DNA]</scope>
    <source>
        <strain evidence="5 7">VKM Ac-2596</strain>
    </source>
</reference>
<feature type="binding site" evidence="4">
    <location>
        <position position="142"/>
    </location>
    <ligand>
        <name>S-adenosyl-L-methionine</name>
        <dbReference type="ChEBI" id="CHEBI:59789"/>
    </ligand>
</feature>
<dbReference type="KEGG" id="rte:GSU10_02955"/>
<dbReference type="NCBIfam" id="NF001244">
    <property type="entry name" value="PRK00216.1-5"/>
    <property type="match status" value="1"/>
</dbReference>
<reference evidence="6" key="3">
    <citation type="submission" date="2019-12" db="EMBL/GenBank/DDBJ databases">
        <title>Complete and Draft Genome Sequences of New Strains and Members of Some Known Species of the Genus Rathayibacter isolated from Plants.</title>
        <authorList>
            <person name="Tarlachkov S.V."/>
            <person name="Starodumova I.P."/>
            <person name="Dorofeeva L.V."/>
            <person name="Prisyazhnaya N.V."/>
            <person name="Leyn S.A."/>
            <person name="Zlamal J.E."/>
            <person name="Elane M.L."/>
            <person name="Osterman A.L."/>
            <person name="Nadler S.A."/>
            <person name="Subbotin S.A."/>
            <person name="Evtushenko L.I."/>
        </authorList>
    </citation>
    <scope>NUCLEOTIDE SEQUENCE</scope>
    <source>
        <strain evidence="6">VKM Ac-2761</strain>
    </source>
</reference>
<accession>A0A162J381</accession>
<comment type="catalytic activity">
    <reaction evidence="4">
        <text>a 2-demethylmenaquinol + S-adenosyl-L-methionine = a menaquinol + S-adenosyl-L-homocysteine + H(+)</text>
        <dbReference type="Rhea" id="RHEA:42640"/>
        <dbReference type="Rhea" id="RHEA-COMP:9539"/>
        <dbReference type="Rhea" id="RHEA-COMP:9563"/>
        <dbReference type="ChEBI" id="CHEBI:15378"/>
        <dbReference type="ChEBI" id="CHEBI:18151"/>
        <dbReference type="ChEBI" id="CHEBI:55437"/>
        <dbReference type="ChEBI" id="CHEBI:57856"/>
        <dbReference type="ChEBI" id="CHEBI:59789"/>
        <dbReference type="EC" id="2.1.1.163"/>
    </reaction>
</comment>
<comment type="similarity">
    <text evidence="4">Belongs to the class I-like SAM-binding methyltransferase superfamily. MenG/UbiE family.</text>
</comment>
<dbReference type="Pfam" id="PF01209">
    <property type="entry name" value="Ubie_methyltran"/>
    <property type="match status" value="1"/>
</dbReference>
<dbReference type="PANTHER" id="PTHR43591:SF24">
    <property type="entry name" value="2-METHOXY-6-POLYPRENYL-1,4-BENZOQUINOL METHYLASE, MITOCHONDRIAL"/>
    <property type="match status" value="1"/>
</dbReference>
<keyword evidence="4" id="KW-0474">Menaquinone biosynthesis</keyword>
<keyword evidence="1 4" id="KW-0489">Methyltransferase</keyword>
<evidence type="ECO:0000256" key="3">
    <source>
        <dbReference type="ARBA" id="ARBA00022691"/>
    </source>
</evidence>
<dbReference type="CDD" id="cd02440">
    <property type="entry name" value="AdoMet_MTases"/>
    <property type="match status" value="1"/>
</dbReference>
<dbReference type="Gene3D" id="3.40.50.150">
    <property type="entry name" value="Vaccinia Virus protein VP39"/>
    <property type="match status" value="1"/>
</dbReference>
<feature type="binding site" evidence="4">
    <location>
        <position position="124"/>
    </location>
    <ligand>
        <name>S-adenosyl-L-methionine</name>
        <dbReference type="ChEBI" id="CHEBI:59789"/>
    </ligand>
</feature>
<dbReference type="EC" id="2.1.1.163" evidence="4"/>
<comment type="function">
    <text evidence="4">Methyltransferase required for the conversion of demethylmenaquinol (DMKH2) to menaquinol (MKH2).</text>
</comment>
<keyword evidence="3 4" id="KW-0949">S-adenosyl-L-methionine</keyword>
<sequence>MRHPTPFGFRNVRRCYRDAVRGRRARRSGATPALLLIRERIDRRRDGGCTAAVPRLAVDSTIVTKADLTKRPDEVASMFDTVAPAYDLVNTLLSLGNDHLWRIATTRAVNPAPGERILDVAAGTGTSSASLARSGAHVVAADFSPGMIEVGRRRQAGNERIEFVQADAMDLPFEDDSFDAVTISFGLRNVVEPRTALAEFLRVVKPGGRLVICEFSTPPLVPLAAAYDFYLSTVMPAVVRLASSNNPAYDYLGDSIRAWPEQRIVAGWLRAAGFERVAHRDLTAGIVALHRGVKPIAAGR</sequence>
<keyword evidence="2 4" id="KW-0808">Transferase</keyword>
<dbReference type="Proteomes" id="UP000076717">
    <property type="component" value="Unassembled WGS sequence"/>
</dbReference>
<dbReference type="GO" id="GO:0032259">
    <property type="term" value="P:methylation"/>
    <property type="evidence" value="ECO:0007669"/>
    <property type="project" value="UniProtKB-KW"/>
</dbReference>
<dbReference type="OrthoDB" id="9808140at2"/>
<dbReference type="HAMAP" id="MF_01813">
    <property type="entry name" value="MenG_UbiE_methyltr"/>
    <property type="match status" value="1"/>
</dbReference>
<evidence type="ECO:0000313" key="5">
    <source>
        <dbReference type="EMBL" id="KZX21537.1"/>
    </source>
</evidence>
<dbReference type="PROSITE" id="PS01184">
    <property type="entry name" value="UBIE_2"/>
    <property type="match status" value="1"/>
</dbReference>
<dbReference type="InterPro" id="IPR004033">
    <property type="entry name" value="UbiE/COQ5_MeTrFase"/>
</dbReference>
<feature type="binding site" evidence="4">
    <location>
        <begin position="167"/>
        <end position="168"/>
    </location>
    <ligand>
        <name>S-adenosyl-L-methionine</name>
        <dbReference type="ChEBI" id="CHEBI:59789"/>
    </ligand>
</feature>
<dbReference type="GO" id="GO:0043770">
    <property type="term" value="F:demethylmenaquinone methyltransferase activity"/>
    <property type="evidence" value="ECO:0007669"/>
    <property type="project" value="UniProtKB-UniRule"/>
</dbReference>
<evidence type="ECO:0000313" key="8">
    <source>
        <dbReference type="Proteomes" id="UP000465031"/>
    </source>
</evidence>